<sequence>MLSVAMRYIKQKDIAEDATQEAFIKAFKHLASFTGEVSFGAWLKRIVINQCIDYCRKLKFTDELSDSNLKVIDEGFEDDWKVENHITVNQVKDALEALPEKYAIILKLYLIEGYDHEEISGILNIKENNSRIQLYRGKKYLQKQLKQLNNERFA</sequence>
<evidence type="ECO:0000256" key="4">
    <source>
        <dbReference type="ARBA" id="ARBA00023163"/>
    </source>
</evidence>
<evidence type="ECO:0000259" key="6">
    <source>
        <dbReference type="Pfam" id="PF08281"/>
    </source>
</evidence>
<dbReference type="PANTHER" id="PTHR43133:SF46">
    <property type="entry name" value="RNA POLYMERASE SIGMA-70 FACTOR ECF SUBFAMILY"/>
    <property type="match status" value="1"/>
</dbReference>
<evidence type="ECO:0000313" key="7">
    <source>
        <dbReference type="EMBL" id="SHE34706.1"/>
    </source>
</evidence>
<dbReference type="SUPFAM" id="SSF88659">
    <property type="entry name" value="Sigma3 and sigma4 domains of RNA polymerase sigma factors"/>
    <property type="match status" value="1"/>
</dbReference>
<evidence type="ECO:0000256" key="2">
    <source>
        <dbReference type="ARBA" id="ARBA00023015"/>
    </source>
</evidence>
<evidence type="ECO:0000256" key="3">
    <source>
        <dbReference type="ARBA" id="ARBA00023082"/>
    </source>
</evidence>
<dbReference type="EMBL" id="FQTW01000001">
    <property type="protein sequence ID" value="SHE34706.1"/>
    <property type="molecule type" value="Genomic_DNA"/>
</dbReference>
<feature type="domain" description="RNA polymerase sigma-70 region 2" evidence="5">
    <location>
        <begin position="2"/>
        <end position="59"/>
    </location>
</feature>
<dbReference type="GO" id="GO:0016987">
    <property type="term" value="F:sigma factor activity"/>
    <property type="evidence" value="ECO:0007669"/>
    <property type="project" value="UniProtKB-KW"/>
</dbReference>
<evidence type="ECO:0000256" key="1">
    <source>
        <dbReference type="ARBA" id="ARBA00010641"/>
    </source>
</evidence>
<evidence type="ECO:0000259" key="5">
    <source>
        <dbReference type="Pfam" id="PF04542"/>
    </source>
</evidence>
<dbReference type="NCBIfam" id="TIGR02937">
    <property type="entry name" value="sigma70-ECF"/>
    <property type="match status" value="1"/>
</dbReference>
<keyword evidence="2" id="KW-0805">Transcription regulation</keyword>
<dbReference type="GO" id="GO:0006352">
    <property type="term" value="P:DNA-templated transcription initiation"/>
    <property type="evidence" value="ECO:0007669"/>
    <property type="project" value="InterPro"/>
</dbReference>
<evidence type="ECO:0000313" key="8">
    <source>
        <dbReference type="Proteomes" id="UP000184462"/>
    </source>
</evidence>
<proteinExistence type="inferred from homology"/>
<keyword evidence="8" id="KW-1185">Reference proteome</keyword>
<keyword evidence="3" id="KW-0731">Sigma factor</keyword>
<dbReference type="STRING" id="1155689.SAMN05444278_101286"/>
<dbReference type="InterPro" id="IPR013249">
    <property type="entry name" value="RNA_pol_sigma70_r4_t2"/>
</dbReference>
<dbReference type="InterPro" id="IPR007627">
    <property type="entry name" value="RNA_pol_sigma70_r2"/>
</dbReference>
<dbReference type="InterPro" id="IPR039425">
    <property type="entry name" value="RNA_pol_sigma-70-like"/>
</dbReference>
<dbReference type="Pfam" id="PF08281">
    <property type="entry name" value="Sigma70_r4_2"/>
    <property type="match status" value="1"/>
</dbReference>
<dbReference type="InterPro" id="IPR014284">
    <property type="entry name" value="RNA_pol_sigma-70_dom"/>
</dbReference>
<name>A0A1M4SRA5_9FLAO</name>
<feature type="domain" description="RNA polymerase sigma factor 70 region 4 type 2" evidence="6">
    <location>
        <begin position="90"/>
        <end position="141"/>
    </location>
</feature>
<dbReference type="Gene3D" id="1.10.10.10">
    <property type="entry name" value="Winged helix-like DNA-binding domain superfamily/Winged helix DNA-binding domain"/>
    <property type="match status" value="1"/>
</dbReference>
<dbReference type="Pfam" id="PF04542">
    <property type="entry name" value="Sigma70_r2"/>
    <property type="match status" value="1"/>
</dbReference>
<dbReference type="SUPFAM" id="SSF88946">
    <property type="entry name" value="Sigma2 domain of RNA polymerase sigma factors"/>
    <property type="match status" value="1"/>
</dbReference>
<dbReference type="InterPro" id="IPR013324">
    <property type="entry name" value="RNA_pol_sigma_r3/r4-like"/>
</dbReference>
<dbReference type="InterPro" id="IPR013325">
    <property type="entry name" value="RNA_pol_sigma_r2"/>
</dbReference>
<reference evidence="7 8" key="1">
    <citation type="submission" date="2016-11" db="EMBL/GenBank/DDBJ databases">
        <authorList>
            <person name="Jaros S."/>
            <person name="Januszkiewicz K."/>
            <person name="Wedrychowicz H."/>
        </authorList>
    </citation>
    <scope>NUCLEOTIDE SEQUENCE [LARGE SCALE GENOMIC DNA]</scope>
    <source>
        <strain evidence="7 8">DSM 25661</strain>
    </source>
</reference>
<dbReference type="PANTHER" id="PTHR43133">
    <property type="entry name" value="RNA POLYMERASE ECF-TYPE SIGMA FACTO"/>
    <property type="match status" value="1"/>
</dbReference>
<gene>
    <name evidence="7" type="ORF">SAMN05444278_101286</name>
</gene>
<dbReference type="GO" id="GO:0003677">
    <property type="term" value="F:DNA binding"/>
    <property type="evidence" value="ECO:0007669"/>
    <property type="project" value="InterPro"/>
</dbReference>
<protein>
    <submittedName>
        <fullName evidence="7">RNA polymerase sigma-70 factor, ECF subfamily</fullName>
    </submittedName>
</protein>
<dbReference type="InterPro" id="IPR036388">
    <property type="entry name" value="WH-like_DNA-bd_sf"/>
</dbReference>
<organism evidence="7 8">
    <name type="scientific">Psychroflexus salarius</name>
    <dbReference type="NCBI Taxonomy" id="1155689"/>
    <lineage>
        <taxon>Bacteria</taxon>
        <taxon>Pseudomonadati</taxon>
        <taxon>Bacteroidota</taxon>
        <taxon>Flavobacteriia</taxon>
        <taxon>Flavobacteriales</taxon>
        <taxon>Flavobacteriaceae</taxon>
        <taxon>Psychroflexus</taxon>
    </lineage>
</organism>
<dbReference type="Proteomes" id="UP000184462">
    <property type="component" value="Unassembled WGS sequence"/>
</dbReference>
<comment type="similarity">
    <text evidence="1">Belongs to the sigma-70 factor family. ECF subfamily.</text>
</comment>
<keyword evidence="4" id="KW-0804">Transcription</keyword>
<accession>A0A1M4SRA5</accession>
<dbReference type="Gene3D" id="1.10.1740.10">
    <property type="match status" value="1"/>
</dbReference>
<dbReference type="AlphaFoldDB" id="A0A1M4SRA5"/>